<keyword evidence="4" id="KW-0633">Potassium transport</keyword>
<keyword evidence="8" id="KW-0547">Nucleotide-binding</keyword>
<dbReference type="InterPro" id="IPR059000">
    <property type="entry name" value="ATPase_P-type_domA"/>
</dbReference>
<dbReference type="Proteomes" id="UP001197093">
    <property type="component" value="Unassembled WGS sequence"/>
</dbReference>
<proteinExistence type="inferred from homology"/>
<keyword evidence="6 20" id="KW-0812">Transmembrane</keyword>
<evidence type="ECO:0000256" key="10">
    <source>
        <dbReference type="ARBA" id="ARBA00022842"/>
    </source>
</evidence>
<keyword evidence="2" id="KW-0813">Transport</keyword>
<evidence type="ECO:0000256" key="17">
    <source>
        <dbReference type="ARBA" id="ARBA00035029"/>
    </source>
</evidence>
<dbReference type="Gene3D" id="3.40.50.1000">
    <property type="entry name" value="HAD superfamily/HAD-like"/>
    <property type="match status" value="1"/>
</dbReference>
<dbReference type="FunFam" id="3.40.50.1000:FF:000047">
    <property type="entry name" value="Sodium P-type ATPase"/>
    <property type="match status" value="1"/>
</dbReference>
<feature type="transmembrane region" description="Helical" evidence="20">
    <location>
        <begin position="950"/>
        <end position="970"/>
    </location>
</feature>
<evidence type="ECO:0000256" key="4">
    <source>
        <dbReference type="ARBA" id="ARBA00022538"/>
    </source>
</evidence>
<keyword evidence="7" id="KW-0479">Metal-binding</keyword>
<keyword evidence="13 20" id="KW-1133">Transmembrane helix</keyword>
<dbReference type="GO" id="GO:0006813">
    <property type="term" value="P:potassium ion transport"/>
    <property type="evidence" value="ECO:0007669"/>
    <property type="project" value="UniProtKB-KW"/>
</dbReference>
<dbReference type="SUPFAM" id="SSF81665">
    <property type="entry name" value="Calcium ATPase, transmembrane domain M"/>
    <property type="match status" value="1"/>
</dbReference>
<keyword evidence="11" id="KW-0630">Potassium</keyword>
<dbReference type="SUPFAM" id="SSF56784">
    <property type="entry name" value="HAD-like"/>
    <property type="match status" value="1"/>
</dbReference>
<comment type="catalytic activity">
    <reaction evidence="18">
        <text>K(+)(in) + ATP + H2O = K(+)(out) + ADP + phosphate + H(+)</text>
        <dbReference type="Rhea" id="RHEA:75815"/>
        <dbReference type="ChEBI" id="CHEBI:15377"/>
        <dbReference type="ChEBI" id="CHEBI:15378"/>
        <dbReference type="ChEBI" id="CHEBI:29103"/>
        <dbReference type="ChEBI" id="CHEBI:30616"/>
        <dbReference type="ChEBI" id="CHEBI:43474"/>
        <dbReference type="ChEBI" id="CHEBI:456216"/>
    </reaction>
</comment>
<dbReference type="GO" id="GO:0008554">
    <property type="term" value="F:P-type sodium transporter activity"/>
    <property type="evidence" value="ECO:0007669"/>
    <property type="project" value="UniProtKB-EC"/>
</dbReference>
<dbReference type="FunFam" id="3.40.1110.10:FF:000039">
    <property type="entry name" value="Sodium P-type ATPase"/>
    <property type="match status" value="1"/>
</dbReference>
<dbReference type="SFLD" id="SFLDS00003">
    <property type="entry name" value="Haloacid_Dehalogenase"/>
    <property type="match status" value="1"/>
</dbReference>
<evidence type="ECO:0000256" key="7">
    <source>
        <dbReference type="ARBA" id="ARBA00022723"/>
    </source>
</evidence>
<dbReference type="InterPro" id="IPR023214">
    <property type="entry name" value="HAD_sf"/>
</dbReference>
<gene>
    <name evidence="22" type="ORF">NEMBOFW57_003640</name>
</gene>
<dbReference type="PRINTS" id="PR00119">
    <property type="entry name" value="CATATPASE"/>
</dbReference>
<feature type="transmembrane region" description="Helical" evidence="20">
    <location>
        <begin position="92"/>
        <end position="125"/>
    </location>
</feature>
<dbReference type="FunFam" id="3.40.50.1000:FF:000001">
    <property type="entry name" value="Phospholipid-transporting ATPase IC"/>
    <property type="match status" value="1"/>
</dbReference>
<evidence type="ECO:0000256" key="2">
    <source>
        <dbReference type="ARBA" id="ARBA00022448"/>
    </source>
</evidence>
<feature type="transmembrane region" description="Helical" evidence="20">
    <location>
        <begin position="336"/>
        <end position="361"/>
    </location>
</feature>
<evidence type="ECO:0000313" key="22">
    <source>
        <dbReference type="EMBL" id="KAG7293587.1"/>
    </source>
</evidence>
<accession>A0AAD4F891</accession>
<dbReference type="InterPro" id="IPR044492">
    <property type="entry name" value="P_typ_ATPase_HD_dom"/>
</dbReference>
<dbReference type="GO" id="GO:0005886">
    <property type="term" value="C:plasma membrane"/>
    <property type="evidence" value="ECO:0007669"/>
    <property type="project" value="UniProtKB-SubCell"/>
</dbReference>
<evidence type="ECO:0000256" key="3">
    <source>
        <dbReference type="ARBA" id="ARBA00022475"/>
    </source>
</evidence>
<dbReference type="EMBL" id="JAHCVI010000001">
    <property type="protein sequence ID" value="KAG7293587.1"/>
    <property type="molecule type" value="Genomic_DNA"/>
</dbReference>
<reference evidence="22" key="1">
    <citation type="submission" date="2023-02" db="EMBL/GenBank/DDBJ databases">
        <authorList>
            <person name="Palmer J.M."/>
        </authorList>
    </citation>
    <scope>NUCLEOTIDE SEQUENCE</scope>
    <source>
        <strain evidence="22">FW57</strain>
    </source>
</reference>
<evidence type="ECO:0000256" key="8">
    <source>
        <dbReference type="ARBA" id="ARBA00022741"/>
    </source>
</evidence>
<keyword evidence="5" id="KW-0597">Phosphoprotein</keyword>
<dbReference type="InterPro" id="IPR004014">
    <property type="entry name" value="ATPase_P-typ_cation-transptr_N"/>
</dbReference>
<dbReference type="FunFam" id="2.70.150.10:FF:000160">
    <property type="entry name" value="Sarcoplasmic/endoplasmic reticulum calcium ATPase 1"/>
    <property type="match status" value="1"/>
</dbReference>
<dbReference type="InterPro" id="IPR006414">
    <property type="entry name" value="P-type_ATPase_IID"/>
</dbReference>
<dbReference type="SFLD" id="SFLDG00002">
    <property type="entry name" value="C1.7:_P-type_atpase_like"/>
    <property type="match status" value="1"/>
</dbReference>
<dbReference type="InterPro" id="IPR001757">
    <property type="entry name" value="P_typ_ATPase"/>
</dbReference>
<dbReference type="PROSITE" id="PS00154">
    <property type="entry name" value="ATPASE_E1_E2"/>
    <property type="match status" value="1"/>
</dbReference>
<dbReference type="Pfam" id="PF13246">
    <property type="entry name" value="Cation_ATPase"/>
    <property type="match status" value="1"/>
</dbReference>
<evidence type="ECO:0000256" key="6">
    <source>
        <dbReference type="ARBA" id="ARBA00022692"/>
    </source>
</evidence>
<comment type="catalytic activity">
    <reaction evidence="19">
        <text>Na(+)(in) + ATP + H2O = Na(+)(out) + ADP + phosphate + H(+)</text>
        <dbReference type="Rhea" id="RHEA:14633"/>
        <dbReference type="ChEBI" id="CHEBI:15377"/>
        <dbReference type="ChEBI" id="CHEBI:15378"/>
        <dbReference type="ChEBI" id="CHEBI:29101"/>
        <dbReference type="ChEBI" id="CHEBI:30616"/>
        <dbReference type="ChEBI" id="CHEBI:43474"/>
        <dbReference type="ChEBI" id="CHEBI:456216"/>
        <dbReference type="EC" id="7.2.2.3"/>
    </reaction>
    <physiologicalReaction direction="left-to-right" evidence="19">
        <dbReference type="Rhea" id="RHEA:14634"/>
    </physiologicalReaction>
</comment>
<evidence type="ECO:0000256" key="12">
    <source>
        <dbReference type="ARBA" id="ARBA00022967"/>
    </source>
</evidence>
<keyword evidence="10" id="KW-0460">Magnesium</keyword>
<dbReference type="SUPFAM" id="SSF81660">
    <property type="entry name" value="Metal cation-transporting ATPase, ATP-binding domain N"/>
    <property type="match status" value="1"/>
</dbReference>
<evidence type="ECO:0000256" key="13">
    <source>
        <dbReference type="ARBA" id="ARBA00022989"/>
    </source>
</evidence>
<dbReference type="InterPro" id="IPR018303">
    <property type="entry name" value="ATPase_P-typ_P_site"/>
</dbReference>
<dbReference type="Gene3D" id="1.20.1110.10">
    <property type="entry name" value="Calcium-transporting ATPase, transmembrane domain"/>
    <property type="match status" value="3"/>
</dbReference>
<sequence>MAATKPQDAAGHVSGQANEPLSLPAHCLSSAQVAQELQTEIATGLTSAEAAARLAKYGTNDLGQEKGVKPLEILIAQVANAMTLVQADNLQILLLALAASFGIQAWIEGGVLAGLILINVVIGFFQDLQAARTIASLKSLSSATAQLVRDGKPASTIEASQLVPGDIIELKVGDNVPADARVFEAVNLEADEALLTGESLPVRKDPEEVYDDELLGPGDRLNVVYSSSVITKGRGRAIVFATGMCTEIGAIAAALGDQGGKKRVLKRDENGKASIGSYLKFAGGKIWDWVGEFLGLTVGTPLQRKLSQLFHYIFIFAVICAIIVLGANEFRTRNDVIIYAVATAVGTLPVTLILVLTITMAAGTKVMVQRNVVVRNMRSLEALGGVTNICSDKTGTLTQGKMVARMAWLPDHGTYSVQTTNDPHNPEAGSVAFTEAEPRGMRRTADDQGTVIEKPADEKHHTLLQHYLDIASLANLATVKKLNKEETEAGFGSLWQANGDPTEIAIQVFATRFGRPGHGADGASSWKQLAEFPFDSSIKKMSVLCERSDASEKSEVHVFTKGAVERVLSSCCNVSTANGDGVSITPMTDEFRQRILANMEAMARRGLRVLALASKSTTRVVLAEEVRRGLLNREEFERDLIFRGLIGIYDPPRPESRPSVFKCHQAGIAVHMLTGDHPETARAIAIEVGILPARMELVRADIAQGLVMAAHEFDRLSDDELDQLPELPLVVARCAPSTKVRMIDALHRRGKFVAMTGDGVNDSPSLKRADVGIAMGLGGSDVAKSASDIVLSDDNFASILNAVEEGRRIFDNVQKFMGHVLSANVAFVTTLLVGLAYKDDSGTSIFQITPVEILFMLLRSSIASRSTNLRIISGSRVLFGFYDGNFGHDCNLRYSESCEGVFRARSTCYTAMMWIFVFFAWELVDSRLSFFHGAFRNTRAWARRLWKNTFLFWSVVVGFFSIFPTLYIPVLNHRVFLHAPIDKEWGIVFAVTVLFFVGAELWKWAKRVYLRRKGLMVKKGAGMGEDDLEKRDLERYYTMSSDSDVPGEK</sequence>
<protein>
    <recommendedName>
        <fullName evidence="17">P-type Na(+) transporter</fullName>
        <ecNumber evidence="17">7.2.2.3</ecNumber>
    </recommendedName>
</protein>
<dbReference type="AlphaFoldDB" id="A0AAD4F891"/>
<dbReference type="Pfam" id="PF00122">
    <property type="entry name" value="E1-E2_ATPase"/>
    <property type="match status" value="1"/>
</dbReference>
<evidence type="ECO:0000256" key="9">
    <source>
        <dbReference type="ARBA" id="ARBA00022840"/>
    </source>
</evidence>
<keyword evidence="14" id="KW-0406">Ion transport</keyword>
<feature type="transmembrane region" description="Helical" evidence="20">
    <location>
        <begin position="911"/>
        <end position="930"/>
    </location>
</feature>
<comment type="subcellular location">
    <subcellularLocation>
        <location evidence="1">Cell membrane</location>
        <topology evidence="1">Multi-pass membrane protein</topology>
    </subcellularLocation>
</comment>
<dbReference type="GO" id="GO:0046872">
    <property type="term" value="F:metal ion binding"/>
    <property type="evidence" value="ECO:0007669"/>
    <property type="project" value="UniProtKB-KW"/>
</dbReference>
<evidence type="ECO:0000256" key="18">
    <source>
        <dbReference type="ARBA" id="ARBA00048599"/>
    </source>
</evidence>
<feature type="transmembrane region" description="Helical" evidence="20">
    <location>
        <begin position="309"/>
        <end position="330"/>
    </location>
</feature>
<evidence type="ECO:0000256" key="16">
    <source>
        <dbReference type="ARBA" id="ARBA00035017"/>
    </source>
</evidence>
<evidence type="ECO:0000256" key="5">
    <source>
        <dbReference type="ARBA" id="ARBA00022553"/>
    </source>
</evidence>
<dbReference type="InterPro" id="IPR036412">
    <property type="entry name" value="HAD-like_sf"/>
</dbReference>
<name>A0AAD4F891_9PEZI</name>
<dbReference type="NCBIfam" id="TIGR01523">
    <property type="entry name" value="ATPase-IID_K-Na"/>
    <property type="match status" value="1"/>
</dbReference>
<keyword evidence="12" id="KW-1278">Translocase</keyword>
<dbReference type="SMART" id="SM00831">
    <property type="entry name" value="Cation_ATPase_N"/>
    <property type="match status" value="1"/>
</dbReference>
<organism evidence="22 23">
    <name type="scientific">Staphylotrichum longicolle</name>
    <dbReference type="NCBI Taxonomy" id="669026"/>
    <lineage>
        <taxon>Eukaryota</taxon>
        <taxon>Fungi</taxon>
        <taxon>Dikarya</taxon>
        <taxon>Ascomycota</taxon>
        <taxon>Pezizomycotina</taxon>
        <taxon>Sordariomycetes</taxon>
        <taxon>Sordariomycetidae</taxon>
        <taxon>Sordariales</taxon>
        <taxon>Chaetomiaceae</taxon>
        <taxon>Staphylotrichum</taxon>
    </lineage>
</organism>
<dbReference type="Gene3D" id="3.40.1110.10">
    <property type="entry name" value="Calcium-transporting ATPase, cytoplasmic domain N"/>
    <property type="match status" value="1"/>
</dbReference>
<evidence type="ECO:0000259" key="21">
    <source>
        <dbReference type="SMART" id="SM00831"/>
    </source>
</evidence>
<evidence type="ECO:0000256" key="19">
    <source>
        <dbReference type="ARBA" id="ARBA00049499"/>
    </source>
</evidence>
<dbReference type="GO" id="GO:0016887">
    <property type="term" value="F:ATP hydrolysis activity"/>
    <property type="evidence" value="ECO:0007669"/>
    <property type="project" value="InterPro"/>
</dbReference>
<dbReference type="SFLD" id="SFLDF00027">
    <property type="entry name" value="p-type_atpase"/>
    <property type="match status" value="1"/>
</dbReference>
<feature type="transmembrane region" description="Helical" evidence="20">
    <location>
        <begin position="985"/>
        <end position="1005"/>
    </location>
</feature>
<comment type="similarity">
    <text evidence="16">Belongs to the cation transport ATPase (P-type) (TC 3.A.3) family. Type IID subfamily.</text>
</comment>
<dbReference type="Pfam" id="PF00690">
    <property type="entry name" value="Cation_ATPase_N"/>
    <property type="match status" value="1"/>
</dbReference>
<dbReference type="SUPFAM" id="SSF81653">
    <property type="entry name" value="Calcium ATPase, transduction domain A"/>
    <property type="match status" value="1"/>
</dbReference>
<dbReference type="Gene3D" id="2.70.150.10">
    <property type="entry name" value="Calcium-transporting ATPase, cytoplasmic transduction domain A"/>
    <property type="match status" value="1"/>
</dbReference>
<evidence type="ECO:0000256" key="14">
    <source>
        <dbReference type="ARBA" id="ARBA00023065"/>
    </source>
</evidence>
<evidence type="ECO:0000256" key="1">
    <source>
        <dbReference type="ARBA" id="ARBA00004651"/>
    </source>
</evidence>
<dbReference type="EC" id="7.2.2.3" evidence="17"/>
<dbReference type="PANTHER" id="PTHR42861">
    <property type="entry name" value="CALCIUM-TRANSPORTING ATPASE"/>
    <property type="match status" value="1"/>
</dbReference>
<keyword evidence="9" id="KW-0067">ATP-binding</keyword>
<evidence type="ECO:0000256" key="20">
    <source>
        <dbReference type="SAM" id="Phobius"/>
    </source>
</evidence>
<dbReference type="NCBIfam" id="TIGR01494">
    <property type="entry name" value="ATPase_P-type"/>
    <property type="match status" value="2"/>
</dbReference>
<keyword evidence="3" id="KW-1003">Cell membrane</keyword>
<keyword evidence="23" id="KW-1185">Reference proteome</keyword>
<dbReference type="InterPro" id="IPR008250">
    <property type="entry name" value="ATPase_P-typ_transduc_dom_A_sf"/>
</dbReference>
<evidence type="ECO:0000256" key="15">
    <source>
        <dbReference type="ARBA" id="ARBA00023136"/>
    </source>
</evidence>
<dbReference type="InterPro" id="IPR023298">
    <property type="entry name" value="ATPase_P-typ_TM_dom_sf"/>
</dbReference>
<feature type="domain" description="Cation-transporting P-type ATPase N-terminal" evidence="21">
    <location>
        <begin position="24"/>
        <end position="105"/>
    </location>
</feature>
<evidence type="ECO:0000256" key="11">
    <source>
        <dbReference type="ARBA" id="ARBA00022958"/>
    </source>
</evidence>
<keyword evidence="15 20" id="KW-0472">Membrane</keyword>
<dbReference type="InterPro" id="IPR023299">
    <property type="entry name" value="ATPase_P-typ_cyto_dom_N"/>
</dbReference>
<dbReference type="GO" id="GO:0005524">
    <property type="term" value="F:ATP binding"/>
    <property type="evidence" value="ECO:0007669"/>
    <property type="project" value="UniProtKB-KW"/>
</dbReference>
<evidence type="ECO:0000313" key="23">
    <source>
        <dbReference type="Proteomes" id="UP001197093"/>
    </source>
</evidence>
<comment type="caution">
    <text evidence="22">The sequence shown here is derived from an EMBL/GenBank/DDBJ whole genome shotgun (WGS) entry which is preliminary data.</text>
</comment>